<dbReference type="PROSITE" id="PS51186">
    <property type="entry name" value="GNAT"/>
    <property type="match status" value="1"/>
</dbReference>
<dbReference type="InterPro" id="IPR051531">
    <property type="entry name" value="N-acetyltransferase"/>
</dbReference>
<name>A0A099CUM7_9GAMM</name>
<dbReference type="STRING" id="1543381.LF63_0114230"/>
<feature type="domain" description="N-acetyltransferase" evidence="4">
    <location>
        <begin position="12"/>
        <end position="178"/>
    </location>
</feature>
<reference evidence="5 7" key="1">
    <citation type="submission" date="2014-09" db="EMBL/GenBank/DDBJ databases">
        <title>Xanthomonadaceae 3.5X direct submission.</title>
        <authorList>
            <person name="Fang T."/>
            <person name="Wang H."/>
        </authorList>
    </citation>
    <scope>NUCLEOTIDE SEQUENCE [LARGE SCALE GENOMIC DNA]</scope>
    <source>
        <strain evidence="5 7">3.5X</strain>
    </source>
</reference>
<dbReference type="PANTHER" id="PTHR43792">
    <property type="entry name" value="GNAT FAMILY, PUTATIVE (AFU_ORTHOLOGUE AFUA_3G00765)-RELATED-RELATED"/>
    <property type="match status" value="1"/>
</dbReference>
<evidence type="ECO:0000256" key="1">
    <source>
        <dbReference type="ARBA" id="ARBA00022679"/>
    </source>
</evidence>
<sequence>MTPQPTLATERLLLRPFAAQDAAAVQRMAGDARIADTTMHIPHPYPDGAAEAWIAGQPDDFAAARRVVFAVTRRNDAQLVGTVSLIAVNRRDALAELGYWIGVDHWGHGYATEAAARLLAFGHETWGLSRFVAHCLARNPGSARVMEKIGMTHEGRLARHVRKHDRFEDVLLYGLNLPEREEAGVAPIPRD</sequence>
<dbReference type="InterPro" id="IPR000182">
    <property type="entry name" value="GNAT_dom"/>
</dbReference>
<dbReference type="AlphaFoldDB" id="A0A099CUM7"/>
<keyword evidence="2" id="KW-0012">Acyltransferase</keyword>
<accession>A0A099CUM7</accession>
<evidence type="ECO:0000256" key="3">
    <source>
        <dbReference type="ARBA" id="ARBA00038502"/>
    </source>
</evidence>
<evidence type="ECO:0000313" key="6">
    <source>
        <dbReference type="EMBL" id="MBB6185058.1"/>
    </source>
</evidence>
<dbReference type="EMBL" id="JROI01000016">
    <property type="protein sequence ID" value="KGI76715.1"/>
    <property type="molecule type" value="Genomic_DNA"/>
</dbReference>
<evidence type="ECO:0000313" key="7">
    <source>
        <dbReference type="Proteomes" id="UP000029708"/>
    </source>
</evidence>
<evidence type="ECO:0000256" key="2">
    <source>
        <dbReference type="ARBA" id="ARBA00023315"/>
    </source>
</evidence>
<evidence type="ECO:0000313" key="5">
    <source>
        <dbReference type="EMBL" id="KGI76715.1"/>
    </source>
</evidence>
<organism evidence="5 7">
    <name type="scientific">Oleiagrimonas soli</name>
    <dbReference type="NCBI Taxonomy" id="1543381"/>
    <lineage>
        <taxon>Bacteria</taxon>
        <taxon>Pseudomonadati</taxon>
        <taxon>Pseudomonadota</taxon>
        <taxon>Gammaproteobacteria</taxon>
        <taxon>Lysobacterales</taxon>
        <taxon>Rhodanobacteraceae</taxon>
        <taxon>Oleiagrimonas</taxon>
    </lineage>
</organism>
<proteinExistence type="inferred from homology"/>
<dbReference type="SUPFAM" id="SSF55729">
    <property type="entry name" value="Acyl-CoA N-acyltransferases (Nat)"/>
    <property type="match status" value="1"/>
</dbReference>
<dbReference type="Pfam" id="PF13302">
    <property type="entry name" value="Acetyltransf_3"/>
    <property type="match status" value="1"/>
</dbReference>
<comment type="caution">
    <text evidence="5">The sequence shown here is derived from an EMBL/GenBank/DDBJ whole genome shotgun (WGS) entry which is preliminary data.</text>
</comment>
<dbReference type="Proteomes" id="UP000029708">
    <property type="component" value="Unassembled WGS sequence"/>
</dbReference>
<dbReference type="EMBL" id="JACHET010000001">
    <property type="protein sequence ID" value="MBB6185058.1"/>
    <property type="molecule type" value="Genomic_DNA"/>
</dbReference>
<dbReference type="InterPro" id="IPR016181">
    <property type="entry name" value="Acyl_CoA_acyltransferase"/>
</dbReference>
<dbReference type="HOGENOM" id="CLU_013985_3_4_6"/>
<protein>
    <submittedName>
        <fullName evidence="6">RimJ/RimL family protein N-acetyltransferase</fullName>
    </submittedName>
</protein>
<dbReference type="GO" id="GO:0016747">
    <property type="term" value="F:acyltransferase activity, transferring groups other than amino-acyl groups"/>
    <property type="evidence" value="ECO:0007669"/>
    <property type="project" value="InterPro"/>
</dbReference>
<evidence type="ECO:0000259" key="4">
    <source>
        <dbReference type="PROSITE" id="PS51186"/>
    </source>
</evidence>
<keyword evidence="1 6" id="KW-0808">Transferase</keyword>
<reference evidence="6 8" key="2">
    <citation type="submission" date="2020-08" db="EMBL/GenBank/DDBJ databases">
        <title>Genomic Encyclopedia of Type Strains, Phase IV (KMG-IV): sequencing the most valuable type-strain genomes for metagenomic binning, comparative biology and taxonomic classification.</title>
        <authorList>
            <person name="Goeker M."/>
        </authorList>
    </citation>
    <scope>NUCLEOTIDE SEQUENCE [LARGE SCALE GENOMIC DNA]</scope>
    <source>
        <strain evidence="6 8">DSM 107085</strain>
    </source>
</reference>
<keyword evidence="7" id="KW-1185">Reference proteome</keyword>
<comment type="similarity">
    <text evidence="3">Belongs to the acetyltransferase family. RimJ subfamily.</text>
</comment>
<dbReference type="OrthoDB" id="5292292at2"/>
<dbReference type="PANTHER" id="PTHR43792:SF8">
    <property type="entry name" value="[RIBOSOMAL PROTEIN US5]-ALANINE N-ACETYLTRANSFERASE"/>
    <property type="match status" value="1"/>
</dbReference>
<gene>
    <name evidence="6" type="ORF">HNQ86_002403</name>
    <name evidence="5" type="ORF">LF63_0114230</name>
</gene>
<dbReference type="RefSeq" id="WP_043104209.1">
    <property type="nucleotide sequence ID" value="NZ_JACHET010000001.1"/>
</dbReference>
<dbReference type="Gene3D" id="3.40.630.30">
    <property type="match status" value="1"/>
</dbReference>
<dbReference type="Proteomes" id="UP000560000">
    <property type="component" value="Unassembled WGS sequence"/>
</dbReference>
<evidence type="ECO:0000313" key="8">
    <source>
        <dbReference type="Proteomes" id="UP000560000"/>
    </source>
</evidence>